<organism evidence="3 4">
    <name type="scientific">Acer saccharum</name>
    <name type="common">Sugar maple</name>
    <dbReference type="NCBI Taxonomy" id="4024"/>
    <lineage>
        <taxon>Eukaryota</taxon>
        <taxon>Viridiplantae</taxon>
        <taxon>Streptophyta</taxon>
        <taxon>Embryophyta</taxon>
        <taxon>Tracheophyta</taxon>
        <taxon>Spermatophyta</taxon>
        <taxon>Magnoliopsida</taxon>
        <taxon>eudicotyledons</taxon>
        <taxon>Gunneridae</taxon>
        <taxon>Pentapetalae</taxon>
        <taxon>rosids</taxon>
        <taxon>malvids</taxon>
        <taxon>Sapindales</taxon>
        <taxon>Sapindaceae</taxon>
        <taxon>Hippocastanoideae</taxon>
        <taxon>Acereae</taxon>
        <taxon>Acer</taxon>
    </lineage>
</organism>
<evidence type="ECO:0000313" key="4">
    <source>
        <dbReference type="Proteomes" id="UP001168877"/>
    </source>
</evidence>
<evidence type="ECO:0000313" key="3">
    <source>
        <dbReference type="EMBL" id="KAK0571585.1"/>
    </source>
</evidence>
<proteinExistence type="predicted"/>
<name>A0AA39V9J6_ACESA</name>
<dbReference type="Proteomes" id="UP001168877">
    <property type="component" value="Unassembled WGS sequence"/>
</dbReference>
<dbReference type="Gene3D" id="1.25.40.10">
    <property type="entry name" value="Tetratricopeptide repeat domain"/>
    <property type="match status" value="1"/>
</dbReference>
<dbReference type="EMBL" id="JAUESC010000388">
    <property type="protein sequence ID" value="KAK0571585.1"/>
    <property type="molecule type" value="Genomic_DNA"/>
</dbReference>
<accession>A0AA39V9J6</accession>
<feature type="domain" description="FAD dependent oxidoreductase" evidence="2">
    <location>
        <begin position="37"/>
        <end position="379"/>
    </location>
</feature>
<reference evidence="3" key="2">
    <citation type="submission" date="2023-06" db="EMBL/GenBank/DDBJ databases">
        <authorList>
            <person name="Swenson N.G."/>
            <person name="Wegrzyn J.L."/>
            <person name="Mcevoy S.L."/>
        </authorList>
    </citation>
    <scope>NUCLEOTIDE SEQUENCE</scope>
    <source>
        <strain evidence="3">NS2018</strain>
        <tissue evidence="3">Leaf</tissue>
    </source>
</reference>
<dbReference type="GO" id="GO:0005737">
    <property type="term" value="C:cytoplasm"/>
    <property type="evidence" value="ECO:0007669"/>
    <property type="project" value="TreeGrafter"/>
</dbReference>
<dbReference type="Pfam" id="PF01535">
    <property type="entry name" value="PPR"/>
    <property type="match status" value="1"/>
</dbReference>
<dbReference type="SUPFAM" id="SSF51905">
    <property type="entry name" value="FAD/NAD(P)-binding domain"/>
    <property type="match status" value="1"/>
</dbReference>
<dbReference type="InterPro" id="IPR006076">
    <property type="entry name" value="FAD-dep_OxRdtase"/>
</dbReference>
<dbReference type="Pfam" id="PF01266">
    <property type="entry name" value="DAO"/>
    <property type="match status" value="1"/>
</dbReference>
<protein>
    <recommendedName>
        <fullName evidence="2">FAD dependent oxidoreductase domain-containing protein</fullName>
    </recommendedName>
</protein>
<reference evidence="3" key="1">
    <citation type="journal article" date="2022" name="Plant J.">
        <title>Strategies of tolerance reflected in two North American maple genomes.</title>
        <authorList>
            <person name="McEvoy S.L."/>
            <person name="Sezen U.U."/>
            <person name="Trouern-Trend A."/>
            <person name="McMahon S.M."/>
            <person name="Schaberg P.G."/>
            <person name="Yang J."/>
            <person name="Wegrzyn J.L."/>
            <person name="Swenson N.G."/>
        </authorList>
    </citation>
    <scope>NUCLEOTIDE SEQUENCE</scope>
    <source>
        <strain evidence="3">NS2018</strain>
    </source>
</reference>
<keyword evidence="4" id="KW-1185">Reference proteome</keyword>
<evidence type="ECO:0000259" key="2">
    <source>
        <dbReference type="Pfam" id="PF01266"/>
    </source>
</evidence>
<dbReference type="PANTHER" id="PTHR13847:SF261">
    <property type="entry name" value="FAD-DEPENDENT OXIDOREDUCTASE FAMILY PROTEIN"/>
    <property type="match status" value="1"/>
</dbReference>
<gene>
    <name evidence="3" type="ORF">LWI29_018416</name>
</gene>
<evidence type="ECO:0000256" key="1">
    <source>
        <dbReference type="ARBA" id="ARBA00022737"/>
    </source>
</evidence>
<dbReference type="Gene3D" id="3.30.9.10">
    <property type="entry name" value="D-Amino Acid Oxidase, subunit A, domain 2"/>
    <property type="match status" value="1"/>
</dbReference>
<dbReference type="InterPro" id="IPR011990">
    <property type="entry name" value="TPR-like_helical_dom_sf"/>
</dbReference>
<dbReference type="Gene3D" id="3.50.50.60">
    <property type="entry name" value="FAD/NAD(P)-binding domain"/>
    <property type="match status" value="1"/>
</dbReference>
<dbReference type="InterPro" id="IPR002885">
    <property type="entry name" value="PPR_rpt"/>
</dbReference>
<keyword evidence="1" id="KW-0677">Repeat</keyword>
<sequence length="583" mass="63537">MLSNWTSPTVVHGDCRCRRTTNSLVFVSSPSQRPLRYAVLGAGFAGLSVVWHLLKHSPKELHLRIDIYDEAGIGGGASGVSGGLLHPYSPKVKLLWRGAECWKECLNLVNIAEAALGSEKSNLEVGESGQTFSEFVVRRRGILRPATNMKTLNLLNDNAQNCLSSCRIEAMDKDAARNLVPDICVPLNTAFYMPDAVNIRPQRYLQGLFLACKNLAKEPASGFGEKELYLHQKSISNLLELEGGYDAVIVCVGAKADTLPELSGKLPLRTCRGIIACMELPGSIRDDYPEHGPSILSDAWLAMQGSRSLLIGSTWEWKSRNSSPYVSIDEASKALEELLPKASAIYPGIKNWRFTRARAGLRAMPPLTSNGSLPLLGCIDDLVSENSSYNYSLCSSLKASSSIKDVIFGKQVHVHVIKSGYLSSVFVGSALIELYAKSSSVGHAKVVFDEIPVKNSVCANALLLGYCEAKLWVEVLELVRLMPALKLVYDNFTLSAMLHACAGLSGIEFGRQVHAYLIRKFDDMGNDVFVQSSLIEMYGKCGLVCKALQVFDLAGHELGGEVRMLFCGLQCLVYTVGTGTSLK</sequence>
<comment type="caution">
    <text evidence="3">The sequence shown here is derived from an EMBL/GenBank/DDBJ whole genome shotgun (WGS) entry which is preliminary data.</text>
</comment>
<dbReference type="AlphaFoldDB" id="A0AA39V9J6"/>
<dbReference type="InterPro" id="IPR036188">
    <property type="entry name" value="FAD/NAD-bd_sf"/>
</dbReference>
<dbReference type="PANTHER" id="PTHR13847">
    <property type="entry name" value="SARCOSINE DEHYDROGENASE-RELATED"/>
    <property type="match status" value="1"/>
</dbReference>